<evidence type="ECO:0000313" key="3">
    <source>
        <dbReference type="Proteomes" id="UP000270094"/>
    </source>
</evidence>
<accession>A0A3P7JE96</accession>
<feature type="compositionally biased region" description="Basic and acidic residues" evidence="1">
    <location>
        <begin position="31"/>
        <end position="55"/>
    </location>
</feature>
<feature type="region of interest" description="Disordered" evidence="1">
    <location>
        <begin position="25"/>
        <end position="55"/>
    </location>
</feature>
<gene>
    <name evidence="2" type="ORF">SVUK_LOCUS14021</name>
</gene>
<evidence type="ECO:0000313" key="2">
    <source>
        <dbReference type="EMBL" id="VDM79023.1"/>
    </source>
</evidence>
<evidence type="ECO:0000256" key="1">
    <source>
        <dbReference type="SAM" id="MobiDB-lite"/>
    </source>
</evidence>
<protein>
    <submittedName>
        <fullName evidence="2">Uncharacterized protein</fullName>
    </submittedName>
</protein>
<sequence>MNYQMSVYFQQQYYRHPLHNITYYQRPGPQRRVEADSPAERRERPLYRGMKEEAA</sequence>
<dbReference type="EMBL" id="UYYB01103690">
    <property type="protein sequence ID" value="VDM79023.1"/>
    <property type="molecule type" value="Genomic_DNA"/>
</dbReference>
<name>A0A3P7JE96_STRVU</name>
<dbReference type="AlphaFoldDB" id="A0A3P7JE96"/>
<organism evidence="2 3">
    <name type="scientific">Strongylus vulgaris</name>
    <name type="common">Blood worm</name>
    <dbReference type="NCBI Taxonomy" id="40348"/>
    <lineage>
        <taxon>Eukaryota</taxon>
        <taxon>Metazoa</taxon>
        <taxon>Ecdysozoa</taxon>
        <taxon>Nematoda</taxon>
        <taxon>Chromadorea</taxon>
        <taxon>Rhabditida</taxon>
        <taxon>Rhabditina</taxon>
        <taxon>Rhabditomorpha</taxon>
        <taxon>Strongyloidea</taxon>
        <taxon>Strongylidae</taxon>
        <taxon>Strongylus</taxon>
    </lineage>
</organism>
<dbReference type="Proteomes" id="UP000270094">
    <property type="component" value="Unassembled WGS sequence"/>
</dbReference>
<reference evidence="2 3" key="1">
    <citation type="submission" date="2018-11" db="EMBL/GenBank/DDBJ databases">
        <authorList>
            <consortium name="Pathogen Informatics"/>
        </authorList>
    </citation>
    <scope>NUCLEOTIDE SEQUENCE [LARGE SCALE GENOMIC DNA]</scope>
</reference>
<proteinExistence type="predicted"/>
<keyword evidence="3" id="KW-1185">Reference proteome</keyword>